<keyword evidence="4" id="KW-1185">Reference proteome</keyword>
<evidence type="ECO:0000256" key="2">
    <source>
        <dbReference type="SAM" id="MobiDB-lite"/>
    </source>
</evidence>
<gene>
    <name evidence="3" type="ORF">BDW02DRAFT_597570</name>
</gene>
<reference evidence="3" key="1">
    <citation type="submission" date="2020-01" db="EMBL/GenBank/DDBJ databases">
        <authorList>
            <consortium name="DOE Joint Genome Institute"/>
            <person name="Haridas S."/>
            <person name="Albert R."/>
            <person name="Binder M."/>
            <person name="Bloem J."/>
            <person name="Labutti K."/>
            <person name="Salamov A."/>
            <person name="Andreopoulos B."/>
            <person name="Baker S.E."/>
            <person name="Barry K."/>
            <person name="Bills G."/>
            <person name="Bluhm B.H."/>
            <person name="Cannon C."/>
            <person name="Castanera R."/>
            <person name="Culley D.E."/>
            <person name="Daum C."/>
            <person name="Ezra D."/>
            <person name="Gonzalez J.B."/>
            <person name="Henrissat B."/>
            <person name="Kuo A."/>
            <person name="Liang C."/>
            <person name="Lipzen A."/>
            <person name="Lutzoni F."/>
            <person name="Magnuson J."/>
            <person name="Mondo S."/>
            <person name="Nolan M."/>
            <person name="Ohm R."/>
            <person name="Pangilinan J."/>
            <person name="Park H.-J."/>
            <person name="Ramirez L."/>
            <person name="Alfaro M."/>
            <person name="Sun H."/>
            <person name="Tritt A."/>
            <person name="Yoshinaga Y."/>
            <person name="Zwiers L.-H."/>
            <person name="Turgeon B.G."/>
            <person name="Goodwin S.B."/>
            <person name="Spatafora J.W."/>
            <person name="Crous P.W."/>
            <person name="Grigoriev I.V."/>
        </authorList>
    </citation>
    <scope>NUCLEOTIDE SEQUENCE</scope>
    <source>
        <strain evidence="3">P77</strain>
    </source>
</reference>
<dbReference type="EMBL" id="ML975291">
    <property type="protein sequence ID" value="KAF1835180.1"/>
    <property type="molecule type" value="Genomic_DNA"/>
</dbReference>
<dbReference type="AlphaFoldDB" id="A0A6A5KG88"/>
<dbReference type="Proteomes" id="UP000800040">
    <property type="component" value="Unassembled WGS sequence"/>
</dbReference>
<accession>A0A6A5KG88</accession>
<evidence type="ECO:0000313" key="4">
    <source>
        <dbReference type="Proteomes" id="UP000800040"/>
    </source>
</evidence>
<feature type="coiled-coil region" evidence="1">
    <location>
        <begin position="3"/>
        <end position="59"/>
    </location>
</feature>
<name>A0A6A5KG88_9PLEO</name>
<feature type="compositionally biased region" description="Acidic residues" evidence="2">
    <location>
        <begin position="120"/>
        <end position="131"/>
    </location>
</feature>
<evidence type="ECO:0000256" key="1">
    <source>
        <dbReference type="SAM" id="Coils"/>
    </source>
</evidence>
<sequence length="162" mass="18917">MKIEELEEKIEWLEEEVEYWRDLFEAERANHEFTNDEELRESEKESGRLRAKLSNAEKRLQAWHDKKLIKISKEYAAQAKADAAQRAADAEEISNLKEENARLQLQQLHLPVGGPQKDGEGDEGEDEDEDMSAPRKKRKWTTMDAKPNPGYLLPDHFKAREQ</sequence>
<organism evidence="3 4">
    <name type="scientific">Decorospora gaudefroyi</name>
    <dbReference type="NCBI Taxonomy" id="184978"/>
    <lineage>
        <taxon>Eukaryota</taxon>
        <taxon>Fungi</taxon>
        <taxon>Dikarya</taxon>
        <taxon>Ascomycota</taxon>
        <taxon>Pezizomycotina</taxon>
        <taxon>Dothideomycetes</taxon>
        <taxon>Pleosporomycetidae</taxon>
        <taxon>Pleosporales</taxon>
        <taxon>Pleosporineae</taxon>
        <taxon>Pleosporaceae</taxon>
        <taxon>Decorospora</taxon>
    </lineage>
</organism>
<feature type="region of interest" description="Disordered" evidence="2">
    <location>
        <begin position="107"/>
        <end position="162"/>
    </location>
</feature>
<protein>
    <submittedName>
        <fullName evidence="3">Uncharacterized protein</fullName>
    </submittedName>
</protein>
<evidence type="ECO:0000313" key="3">
    <source>
        <dbReference type="EMBL" id="KAF1835180.1"/>
    </source>
</evidence>
<keyword evidence="1" id="KW-0175">Coiled coil</keyword>
<proteinExistence type="predicted"/>